<proteinExistence type="predicted"/>
<gene>
    <name evidence="1" type="ORF">TorRG33x02_113990</name>
</gene>
<reference evidence="2" key="1">
    <citation type="submission" date="2016-06" db="EMBL/GenBank/DDBJ databases">
        <title>Parallel loss of symbiosis genes in relatives of nitrogen-fixing non-legume Parasponia.</title>
        <authorList>
            <person name="Van Velzen R."/>
            <person name="Holmer R."/>
            <person name="Bu F."/>
            <person name="Rutten L."/>
            <person name="Van Zeijl A."/>
            <person name="Liu W."/>
            <person name="Santuari L."/>
            <person name="Cao Q."/>
            <person name="Sharma T."/>
            <person name="Shen D."/>
            <person name="Roswanjaya Y."/>
            <person name="Wardhani T."/>
            <person name="Kalhor M.S."/>
            <person name="Jansen J."/>
            <person name="Van den Hoogen J."/>
            <person name="Gungor B."/>
            <person name="Hartog M."/>
            <person name="Hontelez J."/>
            <person name="Verver J."/>
            <person name="Yang W.-C."/>
            <person name="Schijlen E."/>
            <person name="Repin R."/>
            <person name="Schilthuizen M."/>
            <person name="Schranz E."/>
            <person name="Heidstra R."/>
            <person name="Miyata K."/>
            <person name="Fedorova E."/>
            <person name="Kohlen W."/>
            <person name="Bisseling T."/>
            <person name="Smit S."/>
            <person name="Geurts R."/>
        </authorList>
    </citation>
    <scope>NUCLEOTIDE SEQUENCE [LARGE SCALE GENOMIC DNA]</scope>
    <source>
        <strain evidence="2">cv. RG33-2</strain>
    </source>
</reference>
<evidence type="ECO:0000313" key="2">
    <source>
        <dbReference type="Proteomes" id="UP000237000"/>
    </source>
</evidence>
<keyword evidence="2" id="KW-1185">Reference proteome</keyword>
<dbReference type="EMBL" id="JXTC01000062">
    <property type="protein sequence ID" value="PON92801.1"/>
    <property type="molecule type" value="Genomic_DNA"/>
</dbReference>
<organism evidence="1 2">
    <name type="scientific">Trema orientale</name>
    <name type="common">Charcoal tree</name>
    <name type="synonym">Celtis orientalis</name>
    <dbReference type="NCBI Taxonomy" id="63057"/>
    <lineage>
        <taxon>Eukaryota</taxon>
        <taxon>Viridiplantae</taxon>
        <taxon>Streptophyta</taxon>
        <taxon>Embryophyta</taxon>
        <taxon>Tracheophyta</taxon>
        <taxon>Spermatophyta</taxon>
        <taxon>Magnoliopsida</taxon>
        <taxon>eudicotyledons</taxon>
        <taxon>Gunneridae</taxon>
        <taxon>Pentapetalae</taxon>
        <taxon>rosids</taxon>
        <taxon>fabids</taxon>
        <taxon>Rosales</taxon>
        <taxon>Cannabaceae</taxon>
        <taxon>Trema</taxon>
    </lineage>
</organism>
<accession>A0A2P5F4T1</accession>
<dbReference type="AlphaFoldDB" id="A0A2P5F4T1"/>
<comment type="caution">
    <text evidence="1">The sequence shown here is derived from an EMBL/GenBank/DDBJ whole genome shotgun (WGS) entry which is preliminary data.</text>
</comment>
<sequence>RLALVRRRLVVGIDRCVGLTEASCSGELGRQKLPSLPFSQALNVRRRTSLGFLCYYLIL</sequence>
<evidence type="ECO:0000313" key="1">
    <source>
        <dbReference type="EMBL" id="PON92801.1"/>
    </source>
</evidence>
<dbReference type="InParanoid" id="A0A2P5F4T1"/>
<feature type="non-terminal residue" evidence="1">
    <location>
        <position position="1"/>
    </location>
</feature>
<dbReference type="Proteomes" id="UP000237000">
    <property type="component" value="Unassembled WGS sequence"/>
</dbReference>
<name>A0A2P5F4T1_TREOI</name>
<protein>
    <submittedName>
        <fullName evidence="1">Uncharacterized protein</fullName>
    </submittedName>
</protein>